<keyword evidence="5" id="KW-1185">Reference proteome</keyword>
<keyword evidence="3" id="KW-0472">Membrane</keyword>
<dbReference type="RefSeq" id="WP_267152643.1">
    <property type="nucleotide sequence ID" value="NZ_JAPMLT010000010.1"/>
</dbReference>
<evidence type="ECO:0000256" key="3">
    <source>
        <dbReference type="SAM" id="Phobius"/>
    </source>
</evidence>
<keyword evidence="3" id="KW-0812">Transmembrane</keyword>
<evidence type="ECO:0000256" key="2">
    <source>
        <dbReference type="ARBA" id="ARBA00023287"/>
    </source>
</evidence>
<proteinExistence type="predicted"/>
<protein>
    <recommendedName>
        <fullName evidence="6">Prepilin-type N-terminal cleavage/methylation domain-containing protein</fullName>
    </recommendedName>
</protein>
<accession>A0ABT3X3B5</accession>
<evidence type="ECO:0000256" key="1">
    <source>
        <dbReference type="ARBA" id="ARBA00004241"/>
    </source>
</evidence>
<dbReference type="InterPro" id="IPR012902">
    <property type="entry name" value="N_methyl_site"/>
</dbReference>
<feature type="transmembrane region" description="Helical" evidence="3">
    <location>
        <begin position="12"/>
        <end position="35"/>
    </location>
</feature>
<reference evidence="4 5" key="1">
    <citation type="submission" date="2022-11" db="EMBL/GenBank/DDBJ databases">
        <title>Study of microbial diversity in lake waters.</title>
        <authorList>
            <person name="Zhang J."/>
        </authorList>
    </citation>
    <scope>NUCLEOTIDE SEQUENCE [LARGE SCALE GENOMIC DNA]</scope>
    <source>
        <strain evidence="4 5">DT12</strain>
    </source>
</reference>
<keyword evidence="3" id="KW-1133">Transmembrane helix</keyword>
<dbReference type="EMBL" id="JAPMLT010000010">
    <property type="protein sequence ID" value="MCX7571395.1"/>
    <property type="molecule type" value="Genomic_DNA"/>
</dbReference>
<dbReference type="PROSITE" id="PS00409">
    <property type="entry name" value="PROKAR_NTER_METHYL"/>
    <property type="match status" value="1"/>
</dbReference>
<evidence type="ECO:0000313" key="4">
    <source>
        <dbReference type="EMBL" id="MCX7571395.1"/>
    </source>
</evidence>
<name>A0ABT3X3B5_9BACL</name>
<organism evidence="4 5">
    <name type="scientific">Tumebacillus lacus</name>
    <dbReference type="NCBI Taxonomy" id="2995335"/>
    <lineage>
        <taxon>Bacteria</taxon>
        <taxon>Bacillati</taxon>
        <taxon>Bacillota</taxon>
        <taxon>Bacilli</taxon>
        <taxon>Bacillales</taxon>
        <taxon>Alicyclobacillaceae</taxon>
        <taxon>Tumebacillus</taxon>
    </lineage>
</organism>
<sequence length="156" mass="17248">MSRRELVSERGVTLLELLTVLVLLVLVVGALTALLGSSYDTYGRISTAAEEDRIATLILNKLQTDLQQAIGEESVRVELSAILIQKEDQDGQPVTVRYENRSDGRVVHVTAQGAEIVLAERGRIEVPPHDPTLYHLTVEVGNTRRTATVARYDWGK</sequence>
<comment type="caution">
    <text evidence="4">The sequence shown here is derived from an EMBL/GenBank/DDBJ whole genome shotgun (WGS) entry which is preliminary data.</text>
</comment>
<comment type="subcellular location">
    <subcellularLocation>
        <location evidence="1">Cell surface</location>
    </subcellularLocation>
</comment>
<evidence type="ECO:0008006" key="6">
    <source>
        <dbReference type="Google" id="ProtNLM"/>
    </source>
</evidence>
<dbReference type="Proteomes" id="UP001208017">
    <property type="component" value="Unassembled WGS sequence"/>
</dbReference>
<keyword evidence="2" id="KW-0178">Competence</keyword>
<gene>
    <name evidence="4" type="ORF">OS242_15705</name>
</gene>
<evidence type="ECO:0000313" key="5">
    <source>
        <dbReference type="Proteomes" id="UP001208017"/>
    </source>
</evidence>